<dbReference type="Pfam" id="PF01652">
    <property type="entry name" value="IF4E"/>
    <property type="match status" value="1"/>
</dbReference>
<feature type="region of interest" description="Disordered" evidence="13">
    <location>
        <begin position="1"/>
        <end position="44"/>
    </location>
</feature>
<evidence type="ECO:0000256" key="13">
    <source>
        <dbReference type="SAM" id="MobiDB-lite"/>
    </source>
</evidence>
<dbReference type="InterPro" id="IPR023398">
    <property type="entry name" value="TIF_eIF4e-like"/>
</dbReference>
<dbReference type="GO" id="GO:0051607">
    <property type="term" value="P:defense response to virus"/>
    <property type="evidence" value="ECO:0007669"/>
    <property type="project" value="UniProtKB-ARBA"/>
</dbReference>
<protein>
    <recommendedName>
        <fullName evidence="10">Eukaryotic translation initiation factor 4E-1</fullName>
    </recommendedName>
    <alternativeName>
        <fullName evidence="9">eIF-4F 25 kDa subunit</fullName>
    </alternativeName>
    <alternativeName>
        <fullName evidence="11">eIF-4F p26 subunit</fullName>
    </alternativeName>
    <alternativeName>
        <fullName evidence="8">mRNA cap-binding protein</fullName>
    </alternativeName>
</protein>
<evidence type="ECO:0000256" key="2">
    <source>
        <dbReference type="ARBA" id="ARBA00022490"/>
    </source>
</evidence>
<evidence type="ECO:0000256" key="11">
    <source>
        <dbReference type="ARBA" id="ARBA00041713"/>
    </source>
</evidence>
<evidence type="ECO:0000256" key="5">
    <source>
        <dbReference type="ARBA" id="ARBA00022884"/>
    </source>
</evidence>
<evidence type="ECO:0000256" key="8">
    <source>
        <dbReference type="ARBA" id="ARBA00030245"/>
    </source>
</evidence>
<dbReference type="PANTHER" id="PTHR11960">
    <property type="entry name" value="EUKARYOTIC TRANSLATION INITIATION FACTOR 4E RELATED"/>
    <property type="match status" value="1"/>
</dbReference>
<reference evidence="15" key="1">
    <citation type="journal article" date="2019" name="Gigascience">
        <title>De novo genome assembly of the endangered Acer yangbiense, a plant species with extremely small populations endemic to Yunnan Province, China.</title>
        <authorList>
            <person name="Yang J."/>
            <person name="Wariss H.M."/>
            <person name="Tao L."/>
            <person name="Zhang R."/>
            <person name="Yun Q."/>
            <person name="Hollingsworth P."/>
            <person name="Dao Z."/>
            <person name="Luo G."/>
            <person name="Guo H."/>
            <person name="Ma Y."/>
            <person name="Sun W."/>
        </authorList>
    </citation>
    <scope>NUCLEOTIDE SEQUENCE [LARGE SCALE GENOMIC DNA]</scope>
    <source>
        <strain evidence="15">cv. br00</strain>
    </source>
</reference>
<keyword evidence="3 12" id="KW-0396">Initiation factor</keyword>
<proteinExistence type="inferred from homology"/>
<evidence type="ECO:0000256" key="1">
    <source>
        <dbReference type="ARBA" id="ARBA00009860"/>
    </source>
</evidence>
<dbReference type="GO" id="GO:0006417">
    <property type="term" value="P:regulation of translation"/>
    <property type="evidence" value="ECO:0007669"/>
    <property type="project" value="UniProtKB-KW"/>
</dbReference>
<evidence type="ECO:0000256" key="9">
    <source>
        <dbReference type="ARBA" id="ARBA00032656"/>
    </source>
</evidence>
<dbReference type="PANTHER" id="PTHR11960:SF8">
    <property type="entry name" value="EUKARYOTIC TRANSLATION INITIATION FACTOR 4E1-RELATED"/>
    <property type="match status" value="1"/>
</dbReference>
<dbReference type="Proteomes" id="UP000326939">
    <property type="component" value="Chromosome 11"/>
</dbReference>
<dbReference type="GO" id="GO:0000340">
    <property type="term" value="F:RNA 7-methylguanosine cap binding"/>
    <property type="evidence" value="ECO:0007669"/>
    <property type="project" value="TreeGrafter"/>
</dbReference>
<evidence type="ECO:0000256" key="7">
    <source>
        <dbReference type="ARBA" id="ARBA00023157"/>
    </source>
</evidence>
<dbReference type="SUPFAM" id="SSF55418">
    <property type="entry name" value="eIF4e-like"/>
    <property type="match status" value="1"/>
</dbReference>
<evidence type="ECO:0000256" key="3">
    <source>
        <dbReference type="ARBA" id="ARBA00022540"/>
    </source>
</evidence>
<dbReference type="GO" id="GO:0003743">
    <property type="term" value="F:translation initiation factor activity"/>
    <property type="evidence" value="ECO:0007669"/>
    <property type="project" value="UniProtKB-KW"/>
</dbReference>
<organism evidence="14 15">
    <name type="scientific">Salix brachista</name>
    <dbReference type="NCBI Taxonomy" id="2182728"/>
    <lineage>
        <taxon>Eukaryota</taxon>
        <taxon>Viridiplantae</taxon>
        <taxon>Streptophyta</taxon>
        <taxon>Embryophyta</taxon>
        <taxon>Tracheophyta</taxon>
        <taxon>Spermatophyta</taxon>
        <taxon>Magnoliopsida</taxon>
        <taxon>eudicotyledons</taxon>
        <taxon>Gunneridae</taxon>
        <taxon>Pentapetalae</taxon>
        <taxon>rosids</taxon>
        <taxon>fabids</taxon>
        <taxon>Malpighiales</taxon>
        <taxon>Salicaceae</taxon>
        <taxon>Saliceae</taxon>
        <taxon>Salix</taxon>
    </lineage>
</organism>
<gene>
    <name evidence="14" type="ORF">DKX38_017339</name>
</gene>
<accession>A0A5N5KUY1</accession>
<dbReference type="Gene3D" id="3.30.760.10">
    <property type="entry name" value="RNA Cap, Translation Initiation Factor Eif4e"/>
    <property type="match status" value="1"/>
</dbReference>
<evidence type="ECO:0000313" key="15">
    <source>
        <dbReference type="Proteomes" id="UP000326939"/>
    </source>
</evidence>
<name>A0A5N5KUY1_9ROSI</name>
<dbReference type="PROSITE" id="PS00813">
    <property type="entry name" value="IF4E"/>
    <property type="match status" value="1"/>
</dbReference>
<keyword evidence="2" id="KW-0963">Cytoplasm</keyword>
<evidence type="ECO:0000256" key="6">
    <source>
        <dbReference type="ARBA" id="ARBA00022917"/>
    </source>
</evidence>
<feature type="compositionally biased region" description="Basic and acidic residues" evidence="13">
    <location>
        <begin position="1"/>
        <end position="11"/>
    </location>
</feature>
<evidence type="ECO:0000256" key="12">
    <source>
        <dbReference type="RuleBase" id="RU004374"/>
    </source>
</evidence>
<dbReference type="FunFam" id="3.30.760.10:FF:000003">
    <property type="entry name" value="Eukaryotic translation initiation factor 4E"/>
    <property type="match status" value="1"/>
</dbReference>
<comment type="similarity">
    <text evidence="1 12">Belongs to the eukaryotic initiation factor 4E family.</text>
</comment>
<feature type="compositionally biased region" description="Acidic residues" evidence="13">
    <location>
        <begin position="18"/>
        <end position="34"/>
    </location>
</feature>
<dbReference type="AlphaFoldDB" id="A0A5N5KUY1"/>
<dbReference type="InterPro" id="IPR019770">
    <property type="entry name" value="TIF_eIF_4E_CS"/>
</dbReference>
<dbReference type="InterPro" id="IPR001040">
    <property type="entry name" value="TIF_eIF_4E"/>
</dbReference>
<keyword evidence="5 12" id="KW-0694">RNA-binding</keyword>
<keyword evidence="15" id="KW-1185">Reference proteome</keyword>
<dbReference type="GO" id="GO:0016281">
    <property type="term" value="C:eukaryotic translation initiation factor 4F complex"/>
    <property type="evidence" value="ECO:0007669"/>
    <property type="project" value="TreeGrafter"/>
</dbReference>
<keyword evidence="4" id="KW-0810">Translation regulation</keyword>
<keyword evidence="6 12" id="KW-0648">Protein biosynthesis</keyword>
<evidence type="ECO:0000256" key="4">
    <source>
        <dbReference type="ARBA" id="ARBA00022845"/>
    </source>
</evidence>
<evidence type="ECO:0000256" key="10">
    <source>
        <dbReference type="ARBA" id="ARBA00041073"/>
    </source>
</evidence>
<sequence>MDVEDPQKSTEKSLNPNTEDDLEDGEIVAGGDDDSALKKSDSLPYQPHPLENRWTFWFDNPSAKTKQSAWGSSLRSIFTFSTVEEFWSVYNNIHHPSKLAGGADFHCFKYKIEPKWEDPICANGGRWTITLTRGKSDTFWLNTLLAMIGEQFDHGDEICGAVVNVRPKQEKIAIWTKNASNEVAQVVLSKRKGDVAVAVYHHELASDLGIKAYECVGAFKFANEFASSVSHFNSMIVRDMIVHWLATTHQMLISTFHLVTYGCSFACLKEAHKKALASQKSNSFANRINKLSIGKQWKEFLDYNDTVGFMVHDDAKKDRGAKNRYTI</sequence>
<keyword evidence="7" id="KW-1015">Disulfide bond</keyword>
<comment type="caution">
    <text evidence="14">The sequence shown here is derived from an EMBL/GenBank/DDBJ whole genome shotgun (WGS) entry which is preliminary data.</text>
</comment>
<evidence type="ECO:0000313" key="14">
    <source>
        <dbReference type="EMBL" id="KAB5534253.1"/>
    </source>
</evidence>
<dbReference type="EMBL" id="VDCV01000011">
    <property type="protein sequence ID" value="KAB5534253.1"/>
    <property type="molecule type" value="Genomic_DNA"/>
</dbReference>